<keyword evidence="3" id="KW-1185">Reference proteome</keyword>
<evidence type="ECO:0000259" key="1">
    <source>
        <dbReference type="Pfam" id="PF24494"/>
    </source>
</evidence>
<evidence type="ECO:0000313" key="3">
    <source>
        <dbReference type="Proteomes" id="UP000758155"/>
    </source>
</evidence>
<comment type="caution">
    <text evidence="2">The sequence shown here is derived from an EMBL/GenBank/DDBJ whole genome shotgun (WGS) entry which is preliminary data.</text>
</comment>
<protein>
    <recommendedName>
        <fullName evidence="1">DUF7587 domain-containing protein</fullName>
    </recommendedName>
</protein>
<reference evidence="2" key="1">
    <citation type="submission" date="2019-04" db="EMBL/GenBank/DDBJ databases">
        <title>Sequencing of skin fungus with MAO and IRED activity.</title>
        <authorList>
            <person name="Marsaioli A.J."/>
            <person name="Bonatto J.M.C."/>
            <person name="Reis Junior O."/>
        </authorList>
    </citation>
    <scope>NUCLEOTIDE SEQUENCE</scope>
    <source>
        <strain evidence="2">28M1</strain>
    </source>
</reference>
<sequence>MSNPRLAIIDMNHPTLQEDHKMLHASEVLPWLKSYGQARWARYKGRTEYLVWAGVPRAAIIHYFSLSELQNLSRQEKTCRDILKLDEIIAGRATPTVSRNIGKQKSMLNTQTAKAMAQIARTFAMNGSNASLEHLRSFIAELINGWSINITAELDIHTCSHLASTFATTLLHSSKSVQCIMHAFNEGVKEGARLMTRYGRSSQI</sequence>
<dbReference type="EMBL" id="SWKV01000006">
    <property type="protein sequence ID" value="KAF3045494.1"/>
    <property type="molecule type" value="Genomic_DNA"/>
</dbReference>
<accession>A0A9P5C576</accession>
<gene>
    <name evidence="2" type="ORF">E8E12_008071</name>
</gene>
<dbReference type="Pfam" id="PF24494">
    <property type="entry name" value="DUF7587"/>
    <property type="match status" value="1"/>
</dbReference>
<dbReference type="OrthoDB" id="5397734at2759"/>
<dbReference type="Proteomes" id="UP000758155">
    <property type="component" value="Unassembled WGS sequence"/>
</dbReference>
<dbReference type="InterPro" id="IPR056009">
    <property type="entry name" value="DUF7587"/>
</dbReference>
<dbReference type="AlphaFoldDB" id="A0A9P5C576"/>
<evidence type="ECO:0000313" key="2">
    <source>
        <dbReference type="EMBL" id="KAF3045494.1"/>
    </source>
</evidence>
<proteinExistence type="predicted"/>
<name>A0A9P5C576_9PLEO</name>
<organism evidence="2 3">
    <name type="scientific">Didymella heteroderae</name>
    <dbReference type="NCBI Taxonomy" id="1769908"/>
    <lineage>
        <taxon>Eukaryota</taxon>
        <taxon>Fungi</taxon>
        <taxon>Dikarya</taxon>
        <taxon>Ascomycota</taxon>
        <taxon>Pezizomycotina</taxon>
        <taxon>Dothideomycetes</taxon>
        <taxon>Pleosporomycetidae</taxon>
        <taxon>Pleosporales</taxon>
        <taxon>Pleosporineae</taxon>
        <taxon>Didymellaceae</taxon>
        <taxon>Didymella</taxon>
    </lineage>
</organism>
<feature type="domain" description="DUF7587" evidence="1">
    <location>
        <begin position="2"/>
        <end position="69"/>
    </location>
</feature>